<organism evidence="2 3">
    <name type="scientific">Kaistia dalseonensis</name>
    <dbReference type="NCBI Taxonomy" id="410840"/>
    <lineage>
        <taxon>Bacteria</taxon>
        <taxon>Pseudomonadati</taxon>
        <taxon>Pseudomonadota</taxon>
        <taxon>Alphaproteobacteria</taxon>
        <taxon>Hyphomicrobiales</taxon>
        <taxon>Kaistiaceae</taxon>
        <taxon>Kaistia</taxon>
    </lineage>
</organism>
<dbReference type="EMBL" id="JAUSVO010000004">
    <property type="protein sequence ID" value="MDQ0438540.1"/>
    <property type="molecule type" value="Genomic_DNA"/>
</dbReference>
<proteinExistence type="predicted"/>
<evidence type="ECO:0000256" key="1">
    <source>
        <dbReference type="SAM" id="Phobius"/>
    </source>
</evidence>
<keyword evidence="1" id="KW-0812">Transmembrane</keyword>
<accession>A0ABU0H8D6</accession>
<keyword evidence="3" id="KW-1185">Reference proteome</keyword>
<name>A0ABU0H8D6_9HYPH</name>
<evidence type="ECO:0000313" key="2">
    <source>
        <dbReference type="EMBL" id="MDQ0438540.1"/>
    </source>
</evidence>
<keyword evidence="1" id="KW-1133">Transmembrane helix</keyword>
<reference evidence="2 3" key="1">
    <citation type="submission" date="2023-07" db="EMBL/GenBank/DDBJ databases">
        <title>Genomic Encyclopedia of Type Strains, Phase IV (KMG-IV): sequencing the most valuable type-strain genomes for metagenomic binning, comparative biology and taxonomic classification.</title>
        <authorList>
            <person name="Goeker M."/>
        </authorList>
    </citation>
    <scope>NUCLEOTIDE SEQUENCE [LARGE SCALE GENOMIC DNA]</scope>
    <source>
        <strain evidence="2 3">B6-8</strain>
    </source>
</reference>
<keyword evidence="1" id="KW-0472">Membrane</keyword>
<comment type="caution">
    <text evidence="2">The sequence shown here is derived from an EMBL/GenBank/DDBJ whole genome shotgun (WGS) entry which is preliminary data.</text>
</comment>
<dbReference type="Proteomes" id="UP001241603">
    <property type="component" value="Unassembled WGS sequence"/>
</dbReference>
<evidence type="ECO:0000313" key="3">
    <source>
        <dbReference type="Proteomes" id="UP001241603"/>
    </source>
</evidence>
<protein>
    <submittedName>
        <fullName evidence="2">Uncharacterized protein</fullName>
    </submittedName>
</protein>
<dbReference type="RefSeq" id="WP_266349449.1">
    <property type="nucleotide sequence ID" value="NZ_JAPKNG010000004.1"/>
</dbReference>
<feature type="transmembrane region" description="Helical" evidence="1">
    <location>
        <begin position="95"/>
        <end position="117"/>
    </location>
</feature>
<gene>
    <name evidence="2" type="ORF">QO014_002935</name>
</gene>
<sequence length="147" mass="15870">MSDMNAESRALARFTAALDQYGPDMTRWPLADRRDGLVLLRSNVTAQRELAAAQSVGATLGLLTEPDPAFEARLRRNVFAALARPPAFTLSRWRIATISSLALAASLMVGFVTGVALPDPDESYLADTMFRTVQMADLGNADTGDQP</sequence>